<keyword evidence="3" id="KW-1134">Transmembrane beta strand</keyword>
<dbReference type="GO" id="GO:0005741">
    <property type="term" value="C:mitochondrial outer membrane"/>
    <property type="evidence" value="ECO:0007669"/>
    <property type="project" value="UniProtKB-SubCell"/>
</dbReference>
<keyword evidence="6" id="KW-0472">Membrane</keyword>
<feature type="compositionally biased region" description="Acidic residues" evidence="8">
    <location>
        <begin position="18"/>
        <end position="48"/>
    </location>
</feature>
<dbReference type="Proteomes" id="UP000734854">
    <property type="component" value="Unassembled WGS sequence"/>
</dbReference>
<organism evidence="10 11">
    <name type="scientific">Zingiber officinale</name>
    <name type="common">Ginger</name>
    <name type="synonym">Amomum zingiber</name>
    <dbReference type="NCBI Taxonomy" id="94328"/>
    <lineage>
        <taxon>Eukaryota</taxon>
        <taxon>Viridiplantae</taxon>
        <taxon>Streptophyta</taxon>
        <taxon>Embryophyta</taxon>
        <taxon>Tracheophyta</taxon>
        <taxon>Spermatophyta</taxon>
        <taxon>Magnoliopsida</taxon>
        <taxon>Liliopsida</taxon>
        <taxon>Zingiberales</taxon>
        <taxon>Zingiberaceae</taxon>
        <taxon>Zingiber</taxon>
    </lineage>
</organism>
<name>A0A8J5GGU2_ZINOF</name>
<evidence type="ECO:0000256" key="3">
    <source>
        <dbReference type="ARBA" id="ARBA00022452"/>
    </source>
</evidence>
<keyword evidence="4" id="KW-0812">Transmembrane</keyword>
<accession>A0A8J5GGU2</accession>
<dbReference type="FunFam" id="2.40.160.50:FF:000005">
    <property type="entry name" value="Outer membrane OMP85 family protein"/>
    <property type="match status" value="1"/>
</dbReference>
<dbReference type="AlphaFoldDB" id="A0A8J5GGU2"/>
<keyword evidence="5" id="KW-1002">Plastid outer membrane</keyword>
<evidence type="ECO:0000256" key="7">
    <source>
        <dbReference type="ARBA" id="ARBA00024013"/>
    </source>
</evidence>
<comment type="subcellular location">
    <subcellularLocation>
        <location evidence="1">Mitochondrion outer membrane</location>
        <topology evidence="1">Multi-pass membrane protein</topology>
    </subcellularLocation>
    <subcellularLocation>
        <location evidence="7">Plastid</location>
        <location evidence="7">Chloroplast outer membrane</location>
    </subcellularLocation>
</comment>
<sequence length="544" mass="59505">MAITSDPEVGVNPKPGDTEAEIEGTADAGDGEEADNDETEEEEEEEEPSASGREKFNRALIRLSEGPVRIRVHDVIIRGNGKTKKALIEAEVLDAFRSASSMQELLRAAGLANARLRQLDIFESVTIVLDSGSSELPNTANVIIDIVEVKNPLSGDLVVYTKPEPLELVVHIVNQARYRSFEGSLKLKNLFGYGDIWDASGAYEFDGTSEISLGVSLPRFRIIPAPLTTRVLLLSQDWLKFSSYKEHLLGLSVGLISTRKHELTYNLTWCSLLDPSSIPSKSIRSQLGHSLLSSIRYSCKIDHRDSKVRPTRGYAFSSTSQIAGLGPDNRLIQFLRQDFDLRGAIPLGFYNAALNFGVTAGAVMPWAGFTNSSTPMCERFYMGSHSSPVCKLGGPASLFSFKQRGLGPTDMQRVISSKRIEDKDAASSGGDASGSIASQNRDAVGGDLAVTAFADLSFDLPLKVFRESGVHGHMFINVGNLIKVSEELANFPFHRFLDTFRSSAGVGIVIPTRLFRMEINYCYLLKQSEHDHGKTGIQFSLSTS</sequence>
<dbReference type="PANTHER" id="PTHR12815">
    <property type="entry name" value="SORTING AND ASSEMBLY MACHINERY SAMM50 PROTEIN FAMILY MEMBER"/>
    <property type="match status" value="1"/>
</dbReference>
<evidence type="ECO:0000259" key="9">
    <source>
        <dbReference type="Pfam" id="PF01103"/>
    </source>
</evidence>
<dbReference type="GO" id="GO:0009707">
    <property type="term" value="C:chloroplast outer membrane"/>
    <property type="evidence" value="ECO:0007669"/>
    <property type="project" value="UniProtKB-SubCell"/>
</dbReference>
<evidence type="ECO:0000256" key="8">
    <source>
        <dbReference type="SAM" id="MobiDB-lite"/>
    </source>
</evidence>
<dbReference type="InterPro" id="IPR039910">
    <property type="entry name" value="D15-like"/>
</dbReference>
<keyword evidence="5" id="KW-0934">Plastid</keyword>
<evidence type="ECO:0000313" key="11">
    <source>
        <dbReference type="Proteomes" id="UP000734854"/>
    </source>
</evidence>
<dbReference type="Gene3D" id="3.10.20.310">
    <property type="entry name" value="membrane protein fhac"/>
    <property type="match status" value="1"/>
</dbReference>
<dbReference type="EMBL" id="JACMSC010000011">
    <property type="protein sequence ID" value="KAG6500147.1"/>
    <property type="molecule type" value="Genomic_DNA"/>
</dbReference>
<keyword evidence="11" id="KW-1185">Reference proteome</keyword>
<evidence type="ECO:0000256" key="6">
    <source>
        <dbReference type="ARBA" id="ARBA00023136"/>
    </source>
</evidence>
<protein>
    <recommendedName>
        <fullName evidence="9">Bacterial surface antigen (D15) domain-containing protein</fullName>
    </recommendedName>
</protein>
<reference evidence="10 11" key="1">
    <citation type="submission" date="2020-08" db="EMBL/GenBank/DDBJ databases">
        <title>Plant Genome Project.</title>
        <authorList>
            <person name="Zhang R.-G."/>
        </authorList>
    </citation>
    <scope>NUCLEOTIDE SEQUENCE [LARGE SCALE GENOMIC DNA]</scope>
    <source>
        <tissue evidence="10">Rhizome</tissue>
    </source>
</reference>
<evidence type="ECO:0000313" key="10">
    <source>
        <dbReference type="EMBL" id="KAG6500147.1"/>
    </source>
</evidence>
<dbReference type="FunFam" id="3.10.20.310:FF:000016">
    <property type="entry name" value="Outer membrane OMP85 family protein"/>
    <property type="match status" value="1"/>
</dbReference>
<evidence type="ECO:0000256" key="4">
    <source>
        <dbReference type="ARBA" id="ARBA00022692"/>
    </source>
</evidence>
<evidence type="ECO:0000256" key="5">
    <source>
        <dbReference type="ARBA" id="ARBA00022805"/>
    </source>
</evidence>
<feature type="domain" description="Bacterial surface antigen (D15)" evidence="9">
    <location>
        <begin position="189"/>
        <end position="543"/>
    </location>
</feature>
<dbReference type="Gene3D" id="2.40.160.50">
    <property type="entry name" value="membrane protein fhac: a member of the omp85/tpsb transporter family"/>
    <property type="match status" value="1"/>
</dbReference>
<comment type="caution">
    <text evidence="10">The sequence shown here is derived from an EMBL/GenBank/DDBJ whole genome shotgun (WGS) entry which is preliminary data.</text>
</comment>
<feature type="region of interest" description="Disordered" evidence="8">
    <location>
        <begin position="1"/>
        <end position="56"/>
    </location>
</feature>
<comment type="similarity">
    <text evidence="2">Belongs to the SAM50/omp85 family.</text>
</comment>
<dbReference type="InterPro" id="IPR000184">
    <property type="entry name" value="Bac_surfAg_D15"/>
</dbReference>
<proteinExistence type="inferred from homology"/>
<evidence type="ECO:0000256" key="2">
    <source>
        <dbReference type="ARBA" id="ARBA00010913"/>
    </source>
</evidence>
<dbReference type="PANTHER" id="PTHR12815:SF18">
    <property type="entry name" value="SORTING AND ASSEMBLY MACHINERY COMPONENT 50 HOMOLOG"/>
    <property type="match status" value="1"/>
</dbReference>
<evidence type="ECO:0000256" key="1">
    <source>
        <dbReference type="ARBA" id="ARBA00004374"/>
    </source>
</evidence>
<gene>
    <name evidence="10" type="ORF">ZIOFF_039963</name>
</gene>
<dbReference type="Pfam" id="PF01103">
    <property type="entry name" value="Omp85"/>
    <property type="match status" value="1"/>
</dbReference>